<feature type="compositionally biased region" description="Low complexity" evidence="1">
    <location>
        <begin position="28"/>
        <end position="39"/>
    </location>
</feature>
<keyword evidence="3" id="KW-1185">Reference proteome</keyword>
<evidence type="ECO:0000313" key="2">
    <source>
        <dbReference type="EMBL" id="KIY91633.1"/>
    </source>
</evidence>
<sequence>RRGAQRYLRGAAHRRRPRGGGRARAARRGGPCARQRGGPLLRRLHDGQLAGPPAGRVRGRHRAQ</sequence>
<name>A0A0D2K670_9CHLO</name>
<gene>
    <name evidence="2" type="ORF">MNEG_16331</name>
</gene>
<dbReference type="EMBL" id="KK106462">
    <property type="protein sequence ID" value="KIY91633.1"/>
    <property type="molecule type" value="Genomic_DNA"/>
</dbReference>
<feature type="non-terminal residue" evidence="2">
    <location>
        <position position="64"/>
    </location>
</feature>
<organism evidence="2 3">
    <name type="scientific">Monoraphidium neglectum</name>
    <dbReference type="NCBI Taxonomy" id="145388"/>
    <lineage>
        <taxon>Eukaryota</taxon>
        <taxon>Viridiplantae</taxon>
        <taxon>Chlorophyta</taxon>
        <taxon>core chlorophytes</taxon>
        <taxon>Chlorophyceae</taxon>
        <taxon>CS clade</taxon>
        <taxon>Sphaeropleales</taxon>
        <taxon>Selenastraceae</taxon>
        <taxon>Monoraphidium</taxon>
    </lineage>
</organism>
<dbReference type="Proteomes" id="UP000054498">
    <property type="component" value="Unassembled WGS sequence"/>
</dbReference>
<dbReference type="KEGG" id="mng:MNEG_16331"/>
<feature type="compositionally biased region" description="Basic residues" evidence="1">
    <location>
        <begin position="11"/>
        <end position="27"/>
    </location>
</feature>
<evidence type="ECO:0000256" key="1">
    <source>
        <dbReference type="SAM" id="MobiDB-lite"/>
    </source>
</evidence>
<dbReference type="GeneID" id="25734080"/>
<proteinExistence type="predicted"/>
<dbReference type="RefSeq" id="XP_013890653.1">
    <property type="nucleotide sequence ID" value="XM_014035199.1"/>
</dbReference>
<evidence type="ECO:0000313" key="3">
    <source>
        <dbReference type="Proteomes" id="UP000054498"/>
    </source>
</evidence>
<feature type="region of interest" description="Disordered" evidence="1">
    <location>
        <begin position="1"/>
        <end position="64"/>
    </location>
</feature>
<protein>
    <submittedName>
        <fullName evidence="2">Uncharacterized protein</fullName>
    </submittedName>
</protein>
<dbReference type="AlphaFoldDB" id="A0A0D2K670"/>
<reference evidence="2 3" key="1">
    <citation type="journal article" date="2013" name="BMC Genomics">
        <title>Reconstruction of the lipid metabolism for the microalga Monoraphidium neglectum from its genome sequence reveals characteristics suitable for biofuel production.</title>
        <authorList>
            <person name="Bogen C."/>
            <person name="Al-Dilaimi A."/>
            <person name="Albersmeier A."/>
            <person name="Wichmann J."/>
            <person name="Grundmann M."/>
            <person name="Rupp O."/>
            <person name="Lauersen K.J."/>
            <person name="Blifernez-Klassen O."/>
            <person name="Kalinowski J."/>
            <person name="Goesmann A."/>
            <person name="Mussgnug J.H."/>
            <person name="Kruse O."/>
        </authorList>
    </citation>
    <scope>NUCLEOTIDE SEQUENCE [LARGE SCALE GENOMIC DNA]</scope>
    <source>
        <strain evidence="2 3">SAG 48.87</strain>
    </source>
</reference>
<feature type="non-terminal residue" evidence="2">
    <location>
        <position position="1"/>
    </location>
</feature>
<accession>A0A0D2K670</accession>